<evidence type="ECO:0000313" key="1">
    <source>
        <dbReference type="EMBL" id="KAF2533449.1"/>
    </source>
</evidence>
<gene>
    <name evidence="1" type="ORF">F2Q70_00031260</name>
</gene>
<dbReference type="EMBL" id="QGKY02002305">
    <property type="protein sequence ID" value="KAF2533449.1"/>
    <property type="molecule type" value="Genomic_DNA"/>
</dbReference>
<dbReference type="AlphaFoldDB" id="A0A8S9FKC6"/>
<name>A0A8S9FKC6_BRACR</name>
<sequence length="78" mass="8589">MIQQSMSGGREPKLLHRGSLSTKLLHSYGLDQFQDDLILHLMKLGHGFCQPAREATPNIWLMSPLSGTLAARQPSTSS</sequence>
<protein>
    <submittedName>
        <fullName evidence="1">Uncharacterized protein</fullName>
    </submittedName>
</protein>
<organism evidence="1">
    <name type="scientific">Brassica cretica</name>
    <name type="common">Mustard</name>
    <dbReference type="NCBI Taxonomy" id="69181"/>
    <lineage>
        <taxon>Eukaryota</taxon>
        <taxon>Viridiplantae</taxon>
        <taxon>Streptophyta</taxon>
        <taxon>Embryophyta</taxon>
        <taxon>Tracheophyta</taxon>
        <taxon>Spermatophyta</taxon>
        <taxon>Magnoliopsida</taxon>
        <taxon>eudicotyledons</taxon>
        <taxon>Gunneridae</taxon>
        <taxon>Pentapetalae</taxon>
        <taxon>rosids</taxon>
        <taxon>malvids</taxon>
        <taxon>Brassicales</taxon>
        <taxon>Brassicaceae</taxon>
        <taxon>Brassiceae</taxon>
        <taxon>Brassica</taxon>
    </lineage>
</organism>
<proteinExistence type="predicted"/>
<comment type="caution">
    <text evidence="1">The sequence shown here is derived from an EMBL/GenBank/DDBJ whole genome shotgun (WGS) entry which is preliminary data.</text>
</comment>
<accession>A0A8S9FKC6</accession>
<reference evidence="1" key="1">
    <citation type="submission" date="2019-12" db="EMBL/GenBank/DDBJ databases">
        <title>Genome sequencing and annotation of Brassica cretica.</title>
        <authorList>
            <person name="Studholme D.J."/>
            <person name="Sarris P.F."/>
        </authorList>
    </citation>
    <scope>NUCLEOTIDE SEQUENCE</scope>
    <source>
        <strain evidence="1">PFS-102/07</strain>
        <tissue evidence="1">Leaf</tissue>
    </source>
</reference>